<dbReference type="GO" id="GO:0016787">
    <property type="term" value="F:hydrolase activity"/>
    <property type="evidence" value="ECO:0007669"/>
    <property type="project" value="UniProtKB-KW"/>
</dbReference>
<dbReference type="Pfam" id="PF12697">
    <property type="entry name" value="Abhydrolase_6"/>
    <property type="match status" value="1"/>
</dbReference>
<dbReference type="InterPro" id="IPR000073">
    <property type="entry name" value="AB_hydrolase_1"/>
</dbReference>
<organism evidence="2 3">
    <name type="scientific">Qipengyuania benthica</name>
    <dbReference type="NCBI Taxonomy" id="3067651"/>
    <lineage>
        <taxon>Bacteria</taxon>
        <taxon>Pseudomonadati</taxon>
        <taxon>Pseudomonadota</taxon>
        <taxon>Alphaproteobacteria</taxon>
        <taxon>Sphingomonadales</taxon>
        <taxon>Erythrobacteraceae</taxon>
        <taxon>Qipengyuania</taxon>
    </lineage>
</organism>
<accession>A0ABT9HBM0</accession>
<evidence type="ECO:0000313" key="2">
    <source>
        <dbReference type="EMBL" id="MDP4540722.1"/>
    </source>
</evidence>
<keyword evidence="2" id="KW-0378">Hydrolase</keyword>
<feature type="domain" description="AB hydrolase-1" evidence="1">
    <location>
        <begin position="62"/>
        <end position="311"/>
    </location>
</feature>
<dbReference type="PANTHER" id="PTHR43194:SF2">
    <property type="entry name" value="PEROXISOMAL MEMBRANE PROTEIN LPX1"/>
    <property type="match status" value="1"/>
</dbReference>
<dbReference type="RefSeq" id="WP_305930723.1">
    <property type="nucleotide sequence ID" value="NZ_JAVAIL010000005.1"/>
</dbReference>
<name>A0ABT9HBM0_9SPHN</name>
<sequence length="323" mass="36128">MNKTVRTDTLSADIDPVWAGDGSHLPEWFVAALNVPREEGFVEINGARTRYFRWGDRAKPKVLMSHGFLAHARCFAFIAPFLAEDYDVVAFDLAGMGDSEMRGRADLEERGREFAEMAEALDLFEGGQKPTIVAHSFGAGAALTAVTQSPEAFCGVVVCDLMIMRPELLEQYWNLRRSSPGSGDPDKPKNRYPSYQTARTRYILSPPQSVGEPFLLDYMAYHSLRQDGDGWTWKFSPEVFRRSNKPDEWLTVGQRLVSAPGRKAIVHGESSQFFTTDSAEYIRELGGANIPIIAVPEARHHLMLDQPLAFVTALRSVLALWNN</sequence>
<keyword evidence="3" id="KW-1185">Reference proteome</keyword>
<dbReference type="InterPro" id="IPR029058">
    <property type="entry name" value="AB_hydrolase_fold"/>
</dbReference>
<dbReference type="InterPro" id="IPR050228">
    <property type="entry name" value="Carboxylesterase_BioH"/>
</dbReference>
<gene>
    <name evidence="2" type="ORF">Q9K01_13910</name>
</gene>
<dbReference type="Proteomes" id="UP001235664">
    <property type="component" value="Unassembled WGS sequence"/>
</dbReference>
<evidence type="ECO:0000313" key="3">
    <source>
        <dbReference type="Proteomes" id="UP001235664"/>
    </source>
</evidence>
<reference evidence="2 3" key="1">
    <citation type="submission" date="2023-08" db="EMBL/GenBank/DDBJ databases">
        <title>genomic of DY56.</title>
        <authorList>
            <person name="Wang Y."/>
        </authorList>
    </citation>
    <scope>NUCLEOTIDE SEQUENCE [LARGE SCALE GENOMIC DNA]</scope>
    <source>
        <strain evidence="2 3">DY56-A-20</strain>
    </source>
</reference>
<proteinExistence type="predicted"/>
<dbReference type="EMBL" id="JAVAIL010000005">
    <property type="protein sequence ID" value="MDP4540722.1"/>
    <property type="molecule type" value="Genomic_DNA"/>
</dbReference>
<dbReference type="Gene3D" id="3.40.50.1820">
    <property type="entry name" value="alpha/beta hydrolase"/>
    <property type="match status" value="1"/>
</dbReference>
<dbReference type="SUPFAM" id="SSF53474">
    <property type="entry name" value="alpha/beta-Hydrolases"/>
    <property type="match status" value="1"/>
</dbReference>
<protein>
    <submittedName>
        <fullName evidence="2">Alpha/beta hydrolase</fullName>
    </submittedName>
</protein>
<dbReference type="PANTHER" id="PTHR43194">
    <property type="entry name" value="HYDROLASE ALPHA/BETA FOLD FAMILY"/>
    <property type="match status" value="1"/>
</dbReference>
<comment type="caution">
    <text evidence="2">The sequence shown here is derived from an EMBL/GenBank/DDBJ whole genome shotgun (WGS) entry which is preliminary data.</text>
</comment>
<evidence type="ECO:0000259" key="1">
    <source>
        <dbReference type="Pfam" id="PF12697"/>
    </source>
</evidence>